<keyword evidence="15" id="KW-0961">Cell wall biogenesis/degradation</keyword>
<keyword evidence="23" id="KW-1185">Reference proteome</keyword>
<protein>
    <submittedName>
        <fullName evidence="22">Penicillin-binding protein</fullName>
    </submittedName>
</protein>
<evidence type="ECO:0000313" key="23">
    <source>
        <dbReference type="Proteomes" id="UP000620596"/>
    </source>
</evidence>
<evidence type="ECO:0000256" key="6">
    <source>
        <dbReference type="ARBA" id="ARBA00022645"/>
    </source>
</evidence>
<keyword evidence="14" id="KW-0511">Multifunctional enzyme</keyword>
<feature type="transmembrane region" description="Helical" evidence="19">
    <location>
        <begin position="38"/>
        <end position="59"/>
    </location>
</feature>
<dbReference type="AlphaFoldDB" id="A0A916SPI7"/>
<dbReference type="GO" id="GO:0005886">
    <property type="term" value="C:plasma membrane"/>
    <property type="evidence" value="ECO:0007669"/>
    <property type="project" value="UniProtKB-SubCell"/>
</dbReference>
<gene>
    <name evidence="22" type="ORF">GCM10011496_35360</name>
</gene>
<dbReference type="SUPFAM" id="SSF53955">
    <property type="entry name" value="Lysozyme-like"/>
    <property type="match status" value="1"/>
</dbReference>
<keyword evidence="9" id="KW-0808">Transferase</keyword>
<evidence type="ECO:0000256" key="8">
    <source>
        <dbReference type="ARBA" id="ARBA00022676"/>
    </source>
</evidence>
<evidence type="ECO:0000256" key="7">
    <source>
        <dbReference type="ARBA" id="ARBA00022670"/>
    </source>
</evidence>
<reference evidence="22" key="2">
    <citation type="submission" date="2020-09" db="EMBL/GenBank/DDBJ databases">
        <authorList>
            <person name="Sun Q."/>
            <person name="Zhou Y."/>
        </authorList>
    </citation>
    <scope>NUCLEOTIDE SEQUENCE</scope>
    <source>
        <strain evidence="22">CGMCC 1.15322</strain>
    </source>
</reference>
<evidence type="ECO:0000256" key="3">
    <source>
        <dbReference type="ARBA" id="ARBA00007090"/>
    </source>
</evidence>
<dbReference type="GO" id="GO:0008360">
    <property type="term" value="P:regulation of cell shape"/>
    <property type="evidence" value="ECO:0007669"/>
    <property type="project" value="UniProtKB-KW"/>
</dbReference>
<comment type="catalytic activity">
    <reaction evidence="17">
        <text>[GlcNAc-(1-&gt;4)-Mur2Ac(oyl-L-Ala-gamma-D-Glu-L-Lys-D-Ala-D-Ala)](n)-di-trans,octa-cis-undecaprenyl diphosphate + beta-D-GlcNAc-(1-&gt;4)-Mur2Ac(oyl-L-Ala-gamma-D-Glu-L-Lys-D-Ala-D-Ala)-di-trans,octa-cis-undecaprenyl diphosphate = [GlcNAc-(1-&gt;4)-Mur2Ac(oyl-L-Ala-gamma-D-Glu-L-Lys-D-Ala-D-Ala)](n+1)-di-trans,octa-cis-undecaprenyl diphosphate + di-trans,octa-cis-undecaprenyl diphosphate + H(+)</text>
        <dbReference type="Rhea" id="RHEA:23708"/>
        <dbReference type="Rhea" id="RHEA-COMP:9602"/>
        <dbReference type="Rhea" id="RHEA-COMP:9603"/>
        <dbReference type="ChEBI" id="CHEBI:15378"/>
        <dbReference type="ChEBI" id="CHEBI:58405"/>
        <dbReference type="ChEBI" id="CHEBI:60033"/>
        <dbReference type="ChEBI" id="CHEBI:78435"/>
        <dbReference type="EC" id="2.4.99.28"/>
    </reaction>
</comment>
<comment type="caution">
    <text evidence="22">The sequence shown here is derived from an EMBL/GenBank/DDBJ whole genome shotgun (WGS) entry which is preliminary data.</text>
</comment>
<evidence type="ECO:0000259" key="20">
    <source>
        <dbReference type="Pfam" id="PF00905"/>
    </source>
</evidence>
<dbReference type="Gene3D" id="1.10.3810.10">
    <property type="entry name" value="Biosynthetic peptidoglycan transglycosylase-like"/>
    <property type="match status" value="1"/>
</dbReference>
<evidence type="ECO:0000256" key="18">
    <source>
        <dbReference type="SAM" id="MobiDB-lite"/>
    </source>
</evidence>
<evidence type="ECO:0000313" key="22">
    <source>
        <dbReference type="EMBL" id="GGB11370.1"/>
    </source>
</evidence>
<keyword evidence="7" id="KW-0645">Protease</keyword>
<comment type="pathway">
    <text evidence="2">Cell wall biogenesis; peptidoglycan biosynthesis.</text>
</comment>
<evidence type="ECO:0000256" key="11">
    <source>
        <dbReference type="ARBA" id="ARBA00022960"/>
    </source>
</evidence>
<evidence type="ECO:0000256" key="2">
    <source>
        <dbReference type="ARBA" id="ARBA00004752"/>
    </source>
</evidence>
<evidence type="ECO:0000256" key="19">
    <source>
        <dbReference type="SAM" id="Phobius"/>
    </source>
</evidence>
<sequence>MNKFYTLYDRLRPTVMTFVTTFSTQAWYHLRHPTWRGVALSLAALPALLLVYFVLLIPFTPSIRDIQKSRTQQPAIVMSVDGKELAAFKGANRDRIKLADISPNVVAALISTEDHRFYEHHGLDFTRIVGAILRTFGGDLQGGSTLTQQLARNLYPEEVGRSRSLTRKFKEIITALKIEAIYSKDEILETYLNTVPFLYNAFGIEMAARTYFDKSADKLDVLESATLVGMLKGTSYYNPVMNPERAKERRNIVLGQMVKHNKLDAKRFEALKKRPLKVDFERQTEPLGAAPHLTQFLRRWLIDWADRNDYNIYADGLVVRTTIDSRLQKLANEAVKRQADRLQGVANNEWSPRAWAGKKELVRALVRETPEYKAAREQGEADEAIFKRLLADSAFIQALRQDKTRLQAGFLALDPTTGHVKAWVGSRDFAKDPFDHVQQARRQAGSTFKPFVYGAAFENGARPTDTYMDDAVEISLGGNQVWRPTDGGGPSYAPMTLRQGLMYSKNTITAQVMQSVGPGKVAALAQAAGVRQSKLEQVMSLALGTSPVTLKEMVAGYATIANKGSYIEPFMVISVEDRSGKVLETWQAKAPEQAMQVSTAQTLVDVMRGVVDQGTGAGIRSRYGIQADVAGKTGTTQDNTDGWFILMHPQLVAGAWVGFNDNRVTLSDYWGQGAHSALPIVGDFFAASLRSRVVDAQARFDVPKNSSSPVPAPSSPVNDWFNSLFPPAGQVVPPPLPMTTPDGSPIPGYQAPQVQAPPPVQQSPGVVIPAQPAPGTAPPQFVVVPGRPVTPQERGSSGGIPILREYSVPDSANR</sequence>
<dbReference type="InterPro" id="IPR023346">
    <property type="entry name" value="Lysozyme-like_dom_sf"/>
</dbReference>
<keyword evidence="19" id="KW-0812">Transmembrane</keyword>
<evidence type="ECO:0000256" key="4">
    <source>
        <dbReference type="ARBA" id="ARBA00007739"/>
    </source>
</evidence>
<comment type="catalytic activity">
    <reaction evidence="16">
        <text>Preferential cleavage: (Ac)2-L-Lys-D-Ala-|-D-Ala. Also transpeptidation of peptidyl-alanyl moieties that are N-acyl substituents of D-alanine.</text>
        <dbReference type="EC" id="3.4.16.4"/>
    </reaction>
</comment>
<evidence type="ECO:0000256" key="13">
    <source>
        <dbReference type="ARBA" id="ARBA00023136"/>
    </source>
</evidence>
<dbReference type="InterPro" id="IPR050396">
    <property type="entry name" value="Glycosyltr_51/Transpeptidase"/>
</dbReference>
<keyword evidence="12" id="KW-0573">Peptidoglycan synthesis</keyword>
<evidence type="ECO:0000256" key="9">
    <source>
        <dbReference type="ARBA" id="ARBA00022679"/>
    </source>
</evidence>
<dbReference type="InterPro" id="IPR012338">
    <property type="entry name" value="Beta-lactam/transpept-like"/>
</dbReference>
<keyword evidence="8" id="KW-0328">Glycosyltransferase</keyword>
<dbReference type="InterPro" id="IPR036950">
    <property type="entry name" value="PBP_transglycosylase"/>
</dbReference>
<dbReference type="InterPro" id="IPR001460">
    <property type="entry name" value="PCN-bd_Tpept"/>
</dbReference>
<dbReference type="Pfam" id="PF00912">
    <property type="entry name" value="Transgly"/>
    <property type="match status" value="1"/>
</dbReference>
<keyword evidence="11" id="KW-0133">Cell shape</keyword>
<feature type="domain" description="Penicillin-binding protein transpeptidase" evidence="20">
    <location>
        <begin position="409"/>
        <end position="641"/>
    </location>
</feature>
<dbReference type="RefSeq" id="WP_373288376.1">
    <property type="nucleotide sequence ID" value="NZ_BMIG01000017.1"/>
</dbReference>
<keyword evidence="5" id="KW-1003">Cell membrane</keyword>
<evidence type="ECO:0000259" key="21">
    <source>
        <dbReference type="Pfam" id="PF00912"/>
    </source>
</evidence>
<dbReference type="GO" id="GO:0009252">
    <property type="term" value="P:peptidoglycan biosynthetic process"/>
    <property type="evidence" value="ECO:0007669"/>
    <property type="project" value="UniProtKB-KW"/>
</dbReference>
<reference evidence="22" key="1">
    <citation type="journal article" date="2014" name="Int. J. Syst. Evol. Microbiol.">
        <title>Complete genome sequence of Corynebacterium casei LMG S-19264T (=DSM 44701T), isolated from a smear-ripened cheese.</title>
        <authorList>
            <consortium name="US DOE Joint Genome Institute (JGI-PGF)"/>
            <person name="Walter F."/>
            <person name="Albersmeier A."/>
            <person name="Kalinowski J."/>
            <person name="Ruckert C."/>
        </authorList>
    </citation>
    <scope>NUCLEOTIDE SEQUENCE</scope>
    <source>
        <strain evidence="22">CGMCC 1.15322</strain>
    </source>
</reference>
<dbReference type="GO" id="GO:0071555">
    <property type="term" value="P:cell wall organization"/>
    <property type="evidence" value="ECO:0007669"/>
    <property type="project" value="UniProtKB-KW"/>
</dbReference>
<dbReference type="PANTHER" id="PTHR32282:SF11">
    <property type="entry name" value="PENICILLIN-BINDING PROTEIN 1B"/>
    <property type="match status" value="1"/>
</dbReference>
<keyword evidence="19" id="KW-1133">Transmembrane helix</keyword>
<keyword evidence="6" id="KW-0121">Carboxypeptidase</keyword>
<evidence type="ECO:0000256" key="12">
    <source>
        <dbReference type="ARBA" id="ARBA00022984"/>
    </source>
</evidence>
<dbReference type="PANTHER" id="PTHR32282">
    <property type="entry name" value="BINDING PROTEIN TRANSPEPTIDASE, PUTATIVE-RELATED"/>
    <property type="match status" value="1"/>
</dbReference>
<dbReference type="GO" id="GO:0006508">
    <property type="term" value="P:proteolysis"/>
    <property type="evidence" value="ECO:0007669"/>
    <property type="project" value="UniProtKB-KW"/>
</dbReference>
<evidence type="ECO:0000256" key="10">
    <source>
        <dbReference type="ARBA" id="ARBA00022801"/>
    </source>
</evidence>
<keyword evidence="13 19" id="KW-0472">Membrane</keyword>
<proteinExistence type="inferred from homology"/>
<evidence type="ECO:0000256" key="17">
    <source>
        <dbReference type="ARBA" id="ARBA00049902"/>
    </source>
</evidence>
<name>A0A916SPI7_9BURK</name>
<evidence type="ECO:0000256" key="16">
    <source>
        <dbReference type="ARBA" id="ARBA00034000"/>
    </source>
</evidence>
<evidence type="ECO:0000256" key="5">
    <source>
        <dbReference type="ARBA" id="ARBA00022475"/>
    </source>
</evidence>
<feature type="region of interest" description="Disordered" evidence="18">
    <location>
        <begin position="754"/>
        <end position="814"/>
    </location>
</feature>
<evidence type="ECO:0000256" key="1">
    <source>
        <dbReference type="ARBA" id="ARBA00004236"/>
    </source>
</evidence>
<dbReference type="GO" id="GO:0009002">
    <property type="term" value="F:serine-type D-Ala-D-Ala carboxypeptidase activity"/>
    <property type="evidence" value="ECO:0007669"/>
    <property type="project" value="UniProtKB-EC"/>
</dbReference>
<dbReference type="Gene3D" id="3.40.710.10">
    <property type="entry name" value="DD-peptidase/beta-lactamase superfamily"/>
    <property type="match status" value="1"/>
</dbReference>
<dbReference type="EMBL" id="BMIG01000017">
    <property type="protein sequence ID" value="GGB11370.1"/>
    <property type="molecule type" value="Genomic_DNA"/>
</dbReference>
<feature type="domain" description="Glycosyl transferase family 51" evidence="21">
    <location>
        <begin position="82"/>
        <end position="257"/>
    </location>
</feature>
<organism evidence="22 23">
    <name type="scientific">Polaromonas eurypsychrophila</name>
    <dbReference type="NCBI Taxonomy" id="1614635"/>
    <lineage>
        <taxon>Bacteria</taxon>
        <taxon>Pseudomonadati</taxon>
        <taxon>Pseudomonadota</taxon>
        <taxon>Betaproteobacteria</taxon>
        <taxon>Burkholderiales</taxon>
        <taxon>Comamonadaceae</taxon>
        <taxon>Polaromonas</taxon>
    </lineage>
</organism>
<comment type="similarity">
    <text evidence="3">In the C-terminal section; belongs to the transpeptidase family.</text>
</comment>
<dbReference type="Proteomes" id="UP000620596">
    <property type="component" value="Unassembled WGS sequence"/>
</dbReference>
<accession>A0A916SPI7</accession>
<dbReference type="GO" id="GO:0008955">
    <property type="term" value="F:peptidoglycan glycosyltransferase activity"/>
    <property type="evidence" value="ECO:0007669"/>
    <property type="project" value="UniProtKB-EC"/>
</dbReference>
<dbReference type="Pfam" id="PF00905">
    <property type="entry name" value="Transpeptidase"/>
    <property type="match status" value="1"/>
</dbReference>
<keyword evidence="10" id="KW-0378">Hydrolase</keyword>
<comment type="subcellular location">
    <subcellularLocation>
        <location evidence="1">Cell membrane</location>
    </subcellularLocation>
</comment>
<dbReference type="SUPFAM" id="SSF56601">
    <property type="entry name" value="beta-lactamase/transpeptidase-like"/>
    <property type="match status" value="1"/>
</dbReference>
<evidence type="ECO:0000256" key="15">
    <source>
        <dbReference type="ARBA" id="ARBA00023316"/>
    </source>
</evidence>
<dbReference type="GO" id="GO:0030288">
    <property type="term" value="C:outer membrane-bounded periplasmic space"/>
    <property type="evidence" value="ECO:0007669"/>
    <property type="project" value="TreeGrafter"/>
</dbReference>
<comment type="similarity">
    <text evidence="4">In the N-terminal section; belongs to the glycosyltransferase 51 family.</text>
</comment>
<evidence type="ECO:0000256" key="14">
    <source>
        <dbReference type="ARBA" id="ARBA00023268"/>
    </source>
</evidence>
<dbReference type="InterPro" id="IPR001264">
    <property type="entry name" value="Glyco_trans_51"/>
</dbReference>
<dbReference type="GO" id="GO:0008658">
    <property type="term" value="F:penicillin binding"/>
    <property type="evidence" value="ECO:0007669"/>
    <property type="project" value="InterPro"/>
</dbReference>